<dbReference type="Proteomes" id="UP001139700">
    <property type="component" value="Unassembled WGS sequence"/>
</dbReference>
<keyword evidence="1" id="KW-0175">Coiled coil</keyword>
<reference evidence="3" key="1">
    <citation type="submission" date="2021-12" db="EMBL/GenBank/DDBJ databases">
        <title>Novel species in genus Dyadobacter.</title>
        <authorList>
            <person name="Ma C."/>
        </authorList>
    </citation>
    <scope>NUCLEOTIDE SEQUENCE</scope>
    <source>
        <strain evidence="3">CY399</strain>
    </source>
</reference>
<feature type="domain" description="DUF4468" evidence="2">
    <location>
        <begin position="57"/>
        <end position="129"/>
    </location>
</feature>
<keyword evidence="4" id="KW-1185">Reference proteome</keyword>
<dbReference type="InterPro" id="IPR027823">
    <property type="entry name" value="DUF4468"/>
</dbReference>
<dbReference type="AlphaFoldDB" id="A0A9X1PCC5"/>
<evidence type="ECO:0000313" key="3">
    <source>
        <dbReference type="EMBL" id="MCF0041927.1"/>
    </source>
</evidence>
<evidence type="ECO:0000259" key="2">
    <source>
        <dbReference type="Pfam" id="PF14730"/>
    </source>
</evidence>
<gene>
    <name evidence="3" type="ORF">LXM24_17605</name>
</gene>
<evidence type="ECO:0000313" key="4">
    <source>
        <dbReference type="Proteomes" id="UP001139700"/>
    </source>
</evidence>
<evidence type="ECO:0000256" key="1">
    <source>
        <dbReference type="SAM" id="Coils"/>
    </source>
</evidence>
<name>A0A9X1PCC5_9BACT</name>
<sequence>MLPKLLLLPLSFQTFTTILKHLILILFLFIGQTAFSQTGLLPLDADKNVFYLDSGKPKKSKTEIFKEAQNWISKTFGNYENAVTFEDPQLGKLILTSYAPVSGIAYEYVRFDLTIECKEEHYNVRIDKLDGISTTHSPKRLGVKDNDAIMEKEVGVKTEQTKKKRTEAEAALNNAKADIESINNAMYKLMSDLKLSLTQSEN</sequence>
<dbReference type="RefSeq" id="WP_234614727.1">
    <property type="nucleotide sequence ID" value="NZ_CP098806.1"/>
</dbReference>
<dbReference type="EMBL" id="JAJTTA010000002">
    <property type="protein sequence ID" value="MCF0041927.1"/>
    <property type="molecule type" value="Genomic_DNA"/>
</dbReference>
<dbReference type="Gene3D" id="3.30.530.80">
    <property type="match status" value="1"/>
</dbReference>
<organism evidence="3 4">
    <name type="scientific">Dyadobacter fanqingshengii</name>
    <dbReference type="NCBI Taxonomy" id="2906443"/>
    <lineage>
        <taxon>Bacteria</taxon>
        <taxon>Pseudomonadati</taxon>
        <taxon>Bacteroidota</taxon>
        <taxon>Cytophagia</taxon>
        <taxon>Cytophagales</taxon>
        <taxon>Spirosomataceae</taxon>
        <taxon>Dyadobacter</taxon>
    </lineage>
</organism>
<feature type="coiled-coil region" evidence="1">
    <location>
        <begin position="158"/>
        <end position="185"/>
    </location>
</feature>
<dbReference type="Pfam" id="PF14730">
    <property type="entry name" value="DUF4468"/>
    <property type="match status" value="1"/>
</dbReference>
<comment type="caution">
    <text evidence="3">The sequence shown here is derived from an EMBL/GenBank/DDBJ whole genome shotgun (WGS) entry which is preliminary data.</text>
</comment>
<protein>
    <submittedName>
        <fullName evidence="3">DUF4468 domain-containing protein</fullName>
    </submittedName>
</protein>
<proteinExistence type="predicted"/>
<accession>A0A9X1PCC5</accession>